<protein>
    <submittedName>
        <fullName evidence="2">Uncharacterized protein</fullName>
    </submittedName>
</protein>
<dbReference type="KEGG" id="nvi:100121426"/>
<dbReference type="GO" id="GO:0005802">
    <property type="term" value="C:trans-Golgi network"/>
    <property type="evidence" value="ECO:0007669"/>
    <property type="project" value="TreeGrafter"/>
</dbReference>
<dbReference type="AlphaFoldDB" id="A0A7M7G718"/>
<dbReference type="OrthoDB" id="5583482at2759"/>
<reference evidence="2" key="1">
    <citation type="submission" date="2021-01" db="UniProtKB">
        <authorList>
            <consortium name="EnsemblMetazoa"/>
        </authorList>
    </citation>
    <scope>IDENTIFICATION</scope>
</reference>
<evidence type="ECO:0000313" key="3">
    <source>
        <dbReference type="Proteomes" id="UP000002358"/>
    </source>
</evidence>
<dbReference type="EnsemblMetazoa" id="XM_001604991">
    <property type="protein sequence ID" value="XP_001605041"/>
    <property type="gene ID" value="LOC100121426"/>
</dbReference>
<feature type="coiled-coil region" evidence="1">
    <location>
        <begin position="315"/>
        <end position="399"/>
    </location>
</feature>
<dbReference type="CTD" id="39810"/>
<dbReference type="SUPFAM" id="SSF57997">
    <property type="entry name" value="Tropomyosin"/>
    <property type="match status" value="1"/>
</dbReference>
<dbReference type="GO" id="GO:0099518">
    <property type="term" value="P:vesicle cytoskeletal trafficking"/>
    <property type="evidence" value="ECO:0007669"/>
    <property type="project" value="TreeGrafter"/>
</dbReference>
<dbReference type="PANTHER" id="PTHR18911">
    <property type="entry name" value="CTCL TUMOR ANTIGEN HD-CL-01"/>
    <property type="match status" value="1"/>
</dbReference>
<dbReference type="RefSeq" id="XP_001605041.2">
    <property type="nucleotide sequence ID" value="XM_001604991.6"/>
</dbReference>
<dbReference type="SMR" id="A0A7M7G718"/>
<dbReference type="GeneID" id="100121426"/>
<proteinExistence type="predicted"/>
<keyword evidence="1" id="KW-0175">Coiled coil</keyword>
<dbReference type="GO" id="GO:0031267">
    <property type="term" value="F:small GTPase binding"/>
    <property type="evidence" value="ECO:0007669"/>
    <property type="project" value="TreeGrafter"/>
</dbReference>
<accession>A0A7M7G718</accession>
<dbReference type="InterPro" id="IPR038830">
    <property type="entry name" value="CCDC186"/>
</dbReference>
<feature type="coiled-coil region" evidence="1">
    <location>
        <begin position="428"/>
        <end position="493"/>
    </location>
</feature>
<feature type="coiled-coil region" evidence="1">
    <location>
        <begin position="153"/>
        <end position="272"/>
    </location>
</feature>
<dbReference type="FunCoup" id="A0A7M7G718">
    <property type="interactions" value="1011"/>
</dbReference>
<evidence type="ECO:0000313" key="2">
    <source>
        <dbReference type="EnsemblMetazoa" id="XP_001605041"/>
    </source>
</evidence>
<keyword evidence="3" id="KW-1185">Reference proteome</keyword>
<dbReference type="InParanoid" id="A0A7M7G718"/>
<dbReference type="Proteomes" id="UP000002358">
    <property type="component" value="Chromosome 1"/>
</dbReference>
<organism evidence="2 3">
    <name type="scientific">Nasonia vitripennis</name>
    <name type="common">Parasitic wasp</name>
    <dbReference type="NCBI Taxonomy" id="7425"/>
    <lineage>
        <taxon>Eukaryota</taxon>
        <taxon>Metazoa</taxon>
        <taxon>Ecdysozoa</taxon>
        <taxon>Arthropoda</taxon>
        <taxon>Hexapoda</taxon>
        <taxon>Insecta</taxon>
        <taxon>Pterygota</taxon>
        <taxon>Neoptera</taxon>
        <taxon>Endopterygota</taxon>
        <taxon>Hymenoptera</taxon>
        <taxon>Apocrita</taxon>
        <taxon>Proctotrupomorpha</taxon>
        <taxon>Chalcidoidea</taxon>
        <taxon>Pteromalidae</taxon>
        <taxon>Pteromalinae</taxon>
        <taxon>Nasonia</taxon>
    </lineage>
</organism>
<dbReference type="PANTHER" id="PTHR18911:SF5">
    <property type="entry name" value="COILED-COIL DOMAIN-CONTAINING PROTEIN 186"/>
    <property type="match status" value="1"/>
</dbReference>
<sequence>MKASHRDALLRKHLKYLQKKYGTNLRFNFNNLKENDRLILLQPIKNLCIPMKDPFILQQHRILHHNNDLEISSDCENQFFFMIKTLYSMFKERNYQLLSCSNANQVLQYSSSSEDKKLRLTVDSRNKSHENDILSNSNVFNLYLCYFHLLKNYDFLENIKEELLKKLEESEQIRRESIYSNEMKFCKICSVLKDELQTLKEKYNNISKNYTISQMEKERSVMNYATGEKRLLEAQKSIKLVEKKHQEALKENAGLQKKLQRAEHDISKLATEMNSKCSEIMQLRNQIERHRDSDNAKEMKLKWAQNRLKIITDAQEESQAKLNECLAKNTELKNQCEFLQSQVNDKIKMVNKTDENKVTILDQQLKEQQARLIMERHVIEDAENTRIKLQKEYDILLDRQRIADKENHLLISQIHSLQREFTECKTEVNFLRASLEREKEKVQTLESQLSQMETLNKHLETKEQRLCALEVELKRLQLEKADFQADIEALRQREIQMLDFTQKLTDKNVQLQCNFTNIQSKYHILENSQHPLEQRIKKCMEDIASLEQNLSREKIKRSEECNVLAKYIAELTLYNQTLLYQLEDLEGEKYILRKRYELAIREMNREVYLRRTKTENNKSLPDASSSENCANCEESALKESHSQNSSLNEIGNAKMYDVLDKENLYKQLIKLQKINAKRAERIDFLEEHSHALLKELQKKTKIIQNYGIPCDINTNHGKF</sequence>
<name>A0A7M7G718_NASVI</name>
<evidence type="ECO:0000256" key="1">
    <source>
        <dbReference type="SAM" id="Coils"/>
    </source>
</evidence>